<dbReference type="EMBL" id="JEMN01000217">
    <property type="protein sequence ID" value="KXH63228.1"/>
    <property type="molecule type" value="Genomic_DNA"/>
</dbReference>
<organism evidence="9 10">
    <name type="scientific">Colletotrichum nymphaeae SA-01</name>
    <dbReference type="NCBI Taxonomy" id="1460502"/>
    <lineage>
        <taxon>Eukaryota</taxon>
        <taxon>Fungi</taxon>
        <taxon>Dikarya</taxon>
        <taxon>Ascomycota</taxon>
        <taxon>Pezizomycotina</taxon>
        <taxon>Sordariomycetes</taxon>
        <taxon>Hypocreomycetidae</taxon>
        <taxon>Glomerellales</taxon>
        <taxon>Glomerellaceae</taxon>
        <taxon>Colletotrichum</taxon>
        <taxon>Colletotrichum acutatum species complex</taxon>
    </lineage>
</organism>
<protein>
    <recommendedName>
        <fullName evidence="4 8">Golgi apparatus membrane protein TVP23</fullName>
    </recommendedName>
</protein>
<evidence type="ECO:0000256" key="6">
    <source>
        <dbReference type="ARBA" id="ARBA00022989"/>
    </source>
</evidence>
<comment type="subcellular location">
    <subcellularLocation>
        <location evidence="2 8">Golgi apparatus membrane</location>
        <topology evidence="2 8">Multi-pass membrane protein</topology>
    </subcellularLocation>
</comment>
<evidence type="ECO:0000256" key="4">
    <source>
        <dbReference type="ARBA" id="ARBA00013603"/>
    </source>
</evidence>
<evidence type="ECO:0000256" key="1">
    <source>
        <dbReference type="ARBA" id="ARBA00003246"/>
    </source>
</evidence>
<comment type="function">
    <text evidence="1 8">Golgi membrane protein involved in vesicular trafficking.</text>
</comment>
<evidence type="ECO:0000256" key="8">
    <source>
        <dbReference type="RuleBase" id="RU361206"/>
    </source>
</evidence>
<dbReference type="GO" id="GO:0009306">
    <property type="term" value="P:protein secretion"/>
    <property type="evidence" value="ECO:0007669"/>
    <property type="project" value="TreeGrafter"/>
</dbReference>
<reference evidence="9 10" key="1">
    <citation type="submission" date="2014-02" db="EMBL/GenBank/DDBJ databases">
        <title>The genome sequence of Colletotrichum nymphaeae SA-01.</title>
        <authorList>
            <person name="Baroncelli R."/>
            <person name="Thon M.R."/>
        </authorList>
    </citation>
    <scope>NUCLEOTIDE SEQUENCE [LARGE SCALE GENOMIC DNA]</scope>
    <source>
        <strain evidence="9 10">SA-01</strain>
    </source>
</reference>
<keyword evidence="6 8" id="KW-1133">Transmembrane helix</keyword>
<keyword evidence="5 8" id="KW-0812">Transmembrane</keyword>
<feature type="transmembrane region" description="Helical" evidence="8">
    <location>
        <begin position="115"/>
        <end position="135"/>
    </location>
</feature>
<evidence type="ECO:0000313" key="9">
    <source>
        <dbReference type="EMBL" id="KXH63228.1"/>
    </source>
</evidence>
<feature type="transmembrane region" description="Helical" evidence="8">
    <location>
        <begin position="180"/>
        <end position="200"/>
    </location>
</feature>
<keyword evidence="8" id="KW-0333">Golgi apparatus</keyword>
<feature type="transmembrane region" description="Helical" evidence="8">
    <location>
        <begin position="206"/>
        <end position="225"/>
    </location>
</feature>
<accession>A0A135US58</accession>
<dbReference type="PANTHER" id="PTHR13019">
    <property type="entry name" value="GOLGI APPARATUS MEMBRANE PROTEIN TVP23"/>
    <property type="match status" value="1"/>
</dbReference>
<sequence>MESQQQQDAPGSLSWRLSSHPITLLTFLTFRISSVLVYFLGLWIIRSMYVVAKLPLSLLEPRNGTNPANPLDLLEPLSSSIKTCPGPRYSRAPTPTALVATNTITHVRLLTILPFLRIMIFIITILLLAADFYYLKNIAGRRLVGLRWWNEVDVQTGDSQWVFESSEPGTKTINPTDSRFFWLALYVQPVLWILLAVFALVRLQFLWLPLVVIALVLTIMNAMAFSRCDKFSHASNMAGSALYSGGLAGSIATGMVGRLFNRG</sequence>
<dbReference type="OrthoDB" id="2151161at2759"/>
<proteinExistence type="inferred from homology"/>
<evidence type="ECO:0000256" key="2">
    <source>
        <dbReference type="ARBA" id="ARBA00004653"/>
    </source>
</evidence>
<comment type="similarity">
    <text evidence="3 8">Belongs to the TVP23 family.</text>
</comment>
<feature type="transmembrane region" description="Helical" evidence="8">
    <location>
        <begin position="21"/>
        <end position="45"/>
    </location>
</feature>
<dbReference type="Pfam" id="PF05832">
    <property type="entry name" value="DUF846"/>
    <property type="match status" value="1"/>
</dbReference>
<keyword evidence="7 8" id="KW-0472">Membrane</keyword>
<dbReference type="GO" id="GO:0000139">
    <property type="term" value="C:Golgi membrane"/>
    <property type="evidence" value="ECO:0007669"/>
    <property type="project" value="UniProtKB-SubCell"/>
</dbReference>
<comment type="caution">
    <text evidence="8">Lacks conserved residue(s) required for the propagation of feature annotation.</text>
</comment>
<evidence type="ECO:0000313" key="10">
    <source>
        <dbReference type="Proteomes" id="UP000070054"/>
    </source>
</evidence>
<dbReference type="GO" id="GO:0016192">
    <property type="term" value="P:vesicle-mediated transport"/>
    <property type="evidence" value="ECO:0007669"/>
    <property type="project" value="TreeGrafter"/>
</dbReference>
<name>A0A135US58_9PEZI</name>
<evidence type="ECO:0000256" key="3">
    <source>
        <dbReference type="ARBA" id="ARBA00005467"/>
    </source>
</evidence>
<gene>
    <name evidence="9" type="ORF">CNYM01_05679</name>
</gene>
<dbReference type="PANTHER" id="PTHR13019:SF7">
    <property type="entry name" value="GOLGI APPARATUS MEMBRANE PROTEIN TVP23"/>
    <property type="match status" value="1"/>
</dbReference>
<comment type="caution">
    <text evidence="9">The sequence shown here is derived from an EMBL/GenBank/DDBJ whole genome shotgun (WGS) entry which is preliminary data.</text>
</comment>
<keyword evidence="10" id="KW-1185">Reference proteome</keyword>
<feature type="transmembrane region" description="Helical" evidence="8">
    <location>
        <begin position="237"/>
        <end position="260"/>
    </location>
</feature>
<dbReference type="AlphaFoldDB" id="A0A135US58"/>
<dbReference type="Proteomes" id="UP000070054">
    <property type="component" value="Unassembled WGS sequence"/>
</dbReference>
<evidence type="ECO:0000256" key="5">
    <source>
        <dbReference type="ARBA" id="ARBA00022692"/>
    </source>
</evidence>
<evidence type="ECO:0000256" key="7">
    <source>
        <dbReference type="ARBA" id="ARBA00023136"/>
    </source>
</evidence>
<dbReference type="InterPro" id="IPR008564">
    <property type="entry name" value="TVP23-like"/>
</dbReference>